<feature type="compositionally biased region" description="Pro residues" evidence="1">
    <location>
        <begin position="496"/>
        <end position="506"/>
    </location>
</feature>
<evidence type="ECO:0000313" key="2">
    <source>
        <dbReference type="EMBL" id="RXW18636.1"/>
    </source>
</evidence>
<evidence type="ECO:0000313" key="3">
    <source>
        <dbReference type="Proteomes" id="UP000290288"/>
    </source>
</evidence>
<dbReference type="EMBL" id="SDEE01000252">
    <property type="protein sequence ID" value="RXW18636.1"/>
    <property type="molecule type" value="Genomic_DNA"/>
</dbReference>
<dbReference type="AlphaFoldDB" id="A0A4Q2DHV7"/>
<comment type="caution">
    <text evidence="2">The sequence shown here is derived from an EMBL/GenBank/DDBJ whole genome shotgun (WGS) entry which is preliminary data.</text>
</comment>
<name>A0A4Q2DHV7_9AGAR</name>
<gene>
    <name evidence="2" type="ORF">EST38_g7230</name>
</gene>
<proteinExistence type="predicted"/>
<dbReference type="OrthoDB" id="4760524at2759"/>
<evidence type="ECO:0000256" key="1">
    <source>
        <dbReference type="SAM" id="MobiDB-lite"/>
    </source>
</evidence>
<dbReference type="Proteomes" id="UP000290288">
    <property type="component" value="Unassembled WGS sequence"/>
</dbReference>
<organism evidence="2 3">
    <name type="scientific">Candolleomyces aberdarensis</name>
    <dbReference type="NCBI Taxonomy" id="2316362"/>
    <lineage>
        <taxon>Eukaryota</taxon>
        <taxon>Fungi</taxon>
        <taxon>Dikarya</taxon>
        <taxon>Basidiomycota</taxon>
        <taxon>Agaricomycotina</taxon>
        <taxon>Agaricomycetes</taxon>
        <taxon>Agaricomycetidae</taxon>
        <taxon>Agaricales</taxon>
        <taxon>Agaricineae</taxon>
        <taxon>Psathyrellaceae</taxon>
        <taxon>Candolleomyces</taxon>
    </lineage>
</organism>
<feature type="region of interest" description="Disordered" evidence="1">
    <location>
        <begin position="472"/>
        <end position="506"/>
    </location>
</feature>
<keyword evidence="3" id="KW-1185">Reference proteome</keyword>
<protein>
    <submittedName>
        <fullName evidence="2">Uncharacterized protein</fullName>
    </submittedName>
</protein>
<feature type="compositionally biased region" description="Acidic residues" evidence="1">
    <location>
        <begin position="477"/>
        <end position="495"/>
    </location>
</feature>
<sequence length="652" mass="74037">MLSRYTNKCNSTHVLWLYGWVEQHIQGHLKNNQVRLENLINHCSWDDIDMFMQTCFEAEKKRNPVIKAYIQKHGDWPTKKDKNQLVDHIGGSFIFASALFRYIVDPTNDQSTPMDRLPNTLNMNPGLDTLYARALSRSKHLPHFSNIVSTLALLFEPLPIVGIAELLSIESFEVVWVLVNLQAIIHIPGTNNLPVTMCHTSLRDFLTTESRSGCFFAPPSFHLHLTNCCWDLKEKEQSGTVVAAYSTRHLQNHLQKVDALYPLILVELRDFPHFSDIVSTITLLFKPLSIVEITDLLGIEASDVSQIVASLRAIIDRPDINEDESVIICRMSRVQDFLITKTQSGTLFVSSSYHLKLSYHCFSFNLEQQLNNIPSSPVTGYSNCYRQYHWVQFVKTNSEQIANSPEPLSSSGGCSEGQQDLPTVVDMAEHGQNLEDELDDHSCDSNIDEEECLDYIELQLQALNEEHGTMELNNSLEDGDDEESDSEIRDMEEDNPPPVLSPLPTVAPQPEALKKLREKLKGGYKCPPFPPLDSDEVRNNFKNLTPSEVYSLRHFIIWKKTSGTVLAYKLYVRKLAARLTNFTPIHISMCPRSCIAYTGEYKDLDKCPYIIPASKNQKKGQLTFKFSPFGRSLKLCLQMWKLQGYSGTAIIA</sequence>
<reference evidence="2 3" key="1">
    <citation type="submission" date="2019-01" db="EMBL/GenBank/DDBJ databases">
        <title>Draft genome sequence of Psathyrella aberdarensis IHI B618.</title>
        <authorList>
            <person name="Buettner E."/>
            <person name="Kellner H."/>
        </authorList>
    </citation>
    <scope>NUCLEOTIDE SEQUENCE [LARGE SCALE GENOMIC DNA]</scope>
    <source>
        <strain evidence="2 3">IHI B618</strain>
    </source>
</reference>
<accession>A0A4Q2DHV7</accession>